<keyword evidence="3" id="KW-1185">Reference proteome</keyword>
<dbReference type="InParanoid" id="A0A0G4EL39"/>
<organism evidence="2 3">
    <name type="scientific">Vitrella brassicaformis (strain CCMP3155)</name>
    <dbReference type="NCBI Taxonomy" id="1169540"/>
    <lineage>
        <taxon>Eukaryota</taxon>
        <taxon>Sar</taxon>
        <taxon>Alveolata</taxon>
        <taxon>Colpodellida</taxon>
        <taxon>Vitrellaceae</taxon>
        <taxon>Vitrella</taxon>
    </lineage>
</organism>
<evidence type="ECO:0000313" key="2">
    <source>
        <dbReference type="EMBL" id="CEL97901.1"/>
    </source>
</evidence>
<gene>
    <name evidence="2" type="ORF">Vbra_7776</name>
</gene>
<evidence type="ECO:0000313" key="3">
    <source>
        <dbReference type="Proteomes" id="UP000041254"/>
    </source>
</evidence>
<sequence length="326" mass="35406">MDTHDVAKAAGGLKDLHGHFKRSLSLKHGGGGEAVESAPMTEAKDGTRRILMAQKELAPKDSDKAFRASLRVFESSTGDEGLFVTDPCSFLAFYYEGTNAVRHMASSDISKIVRRSAKEMVVNFHTGPPVIINFKSEDVDEVCRWVQKRVSDKSTVQHWFPVVDDPSYQLSTGSREMSVSSSAEASGRIRVRSAPNNTYNYRRPLNVSAVREGRPVSKKNLSLVRMEIDGTFKTFNFFESQHIESILSDVMAKHAASHIYFDLGGEQPEALRLSAVSKFQLAEANVKSTPKANDTAGSVDHSAGAAAGASSSPPLPPAPAPAPARR</sequence>
<dbReference type="Proteomes" id="UP000041254">
    <property type="component" value="Unassembled WGS sequence"/>
</dbReference>
<feature type="compositionally biased region" description="Low complexity" evidence="1">
    <location>
        <begin position="302"/>
        <end position="312"/>
    </location>
</feature>
<dbReference type="AlphaFoldDB" id="A0A0G4EL39"/>
<feature type="compositionally biased region" description="Polar residues" evidence="1">
    <location>
        <begin position="286"/>
        <end position="296"/>
    </location>
</feature>
<dbReference type="EMBL" id="CDMY01000258">
    <property type="protein sequence ID" value="CEL97901.1"/>
    <property type="molecule type" value="Genomic_DNA"/>
</dbReference>
<feature type="compositionally biased region" description="Pro residues" evidence="1">
    <location>
        <begin position="313"/>
        <end position="326"/>
    </location>
</feature>
<accession>A0A0G4EL39</accession>
<protein>
    <submittedName>
        <fullName evidence="2">Uncharacterized protein</fullName>
    </submittedName>
</protein>
<evidence type="ECO:0000256" key="1">
    <source>
        <dbReference type="SAM" id="MobiDB-lite"/>
    </source>
</evidence>
<name>A0A0G4EL39_VITBC</name>
<feature type="region of interest" description="Disordered" evidence="1">
    <location>
        <begin position="286"/>
        <end position="326"/>
    </location>
</feature>
<dbReference type="VEuPathDB" id="CryptoDB:Vbra_7776"/>
<reference evidence="2 3" key="1">
    <citation type="submission" date="2014-11" db="EMBL/GenBank/DDBJ databases">
        <authorList>
            <person name="Zhu J."/>
            <person name="Qi W."/>
            <person name="Song R."/>
        </authorList>
    </citation>
    <scope>NUCLEOTIDE SEQUENCE [LARGE SCALE GENOMIC DNA]</scope>
</reference>
<proteinExistence type="predicted"/>